<protein>
    <submittedName>
        <fullName evidence="1">Uncharacterized protein</fullName>
    </submittedName>
</protein>
<comment type="caution">
    <text evidence="1">The sequence shown here is derived from an EMBL/GenBank/DDBJ whole genome shotgun (WGS) entry which is preliminary data.</text>
</comment>
<sequence>MANLSNAIEHLRLNHTPYWWLFSGTTKVGQYTKSDNLDDSIAHLQNSVGLLPDGNYRLKSSDKENNHSGAVQISFNTSANAPAQPATAMQTALSTNAYGVPDHVLKTIQEETRRTLLFEQMSQQFGPMAEMVKDLVKRVEKIEKYLADDDKDGIPNFLDTTKKVSDTVQAASEMKKVFSGGKLFG</sequence>
<dbReference type="STRING" id="1185876.BN8_01354"/>
<accession>I2GEN3</accession>
<dbReference type="Proteomes" id="UP000009309">
    <property type="component" value="Unassembled WGS sequence"/>
</dbReference>
<keyword evidence="2" id="KW-1185">Reference proteome</keyword>
<name>I2GEN3_9BACT</name>
<dbReference type="EMBL" id="CAIT01000005">
    <property type="protein sequence ID" value="CCH52358.1"/>
    <property type="molecule type" value="Genomic_DNA"/>
</dbReference>
<dbReference type="AlphaFoldDB" id="I2GEN3"/>
<dbReference type="eggNOG" id="ENOG503428A">
    <property type="taxonomic scope" value="Bacteria"/>
</dbReference>
<evidence type="ECO:0000313" key="1">
    <source>
        <dbReference type="EMBL" id="CCH52358.1"/>
    </source>
</evidence>
<gene>
    <name evidence="1" type="ORF">BN8_01354</name>
</gene>
<evidence type="ECO:0000313" key="2">
    <source>
        <dbReference type="Proteomes" id="UP000009309"/>
    </source>
</evidence>
<reference evidence="1 2" key="1">
    <citation type="journal article" date="2012" name="J. Bacteriol.">
        <title>Genome Sequence of the Filamentous Bacterium Fibrisoma limi BUZ 3T.</title>
        <authorList>
            <person name="Filippini M."/>
            <person name="Qi W."/>
            <person name="Jaenicke S."/>
            <person name="Goesmann A."/>
            <person name="Smits T.H."/>
            <person name="Bagheri H.C."/>
        </authorList>
    </citation>
    <scope>NUCLEOTIDE SEQUENCE [LARGE SCALE GENOMIC DNA]</scope>
    <source>
        <strain evidence="2">BUZ 3T</strain>
    </source>
</reference>
<organism evidence="1 2">
    <name type="scientific">Fibrisoma limi BUZ 3</name>
    <dbReference type="NCBI Taxonomy" id="1185876"/>
    <lineage>
        <taxon>Bacteria</taxon>
        <taxon>Pseudomonadati</taxon>
        <taxon>Bacteroidota</taxon>
        <taxon>Cytophagia</taxon>
        <taxon>Cytophagales</taxon>
        <taxon>Spirosomataceae</taxon>
        <taxon>Fibrisoma</taxon>
    </lineage>
</organism>
<proteinExistence type="predicted"/>